<sequence>MSLVVTDFMTPDFLYRAQDYYKAGAEATMFFNISKANTSGMFVKVACDYYKPKEGDGNRVVANFGLGFTF</sequence>
<proteinExistence type="predicted"/>
<dbReference type="Pfam" id="PF21012">
    <property type="entry name" value="DUF6850"/>
    <property type="match status" value="1"/>
</dbReference>
<dbReference type="AlphaFoldDB" id="A0A644YKI4"/>
<reference evidence="2" key="1">
    <citation type="submission" date="2019-08" db="EMBL/GenBank/DDBJ databases">
        <authorList>
            <person name="Kucharzyk K."/>
            <person name="Murdoch R.W."/>
            <person name="Higgins S."/>
            <person name="Loffler F."/>
        </authorList>
    </citation>
    <scope>NUCLEOTIDE SEQUENCE</scope>
</reference>
<feature type="domain" description="DUF6850" evidence="1">
    <location>
        <begin position="6"/>
        <end position="70"/>
    </location>
</feature>
<dbReference type="EMBL" id="VSSQ01004787">
    <property type="protein sequence ID" value="MPM26634.1"/>
    <property type="molecule type" value="Genomic_DNA"/>
</dbReference>
<evidence type="ECO:0000313" key="2">
    <source>
        <dbReference type="EMBL" id="MPM26634.1"/>
    </source>
</evidence>
<evidence type="ECO:0000259" key="1">
    <source>
        <dbReference type="Pfam" id="PF21012"/>
    </source>
</evidence>
<comment type="caution">
    <text evidence="2">The sequence shown here is derived from an EMBL/GenBank/DDBJ whole genome shotgun (WGS) entry which is preliminary data.</text>
</comment>
<organism evidence="2">
    <name type="scientific">bioreactor metagenome</name>
    <dbReference type="NCBI Taxonomy" id="1076179"/>
    <lineage>
        <taxon>unclassified sequences</taxon>
        <taxon>metagenomes</taxon>
        <taxon>ecological metagenomes</taxon>
    </lineage>
</organism>
<dbReference type="InterPro" id="IPR049236">
    <property type="entry name" value="DUF6850"/>
</dbReference>
<protein>
    <recommendedName>
        <fullName evidence="1">DUF6850 domain-containing protein</fullName>
    </recommendedName>
</protein>
<gene>
    <name evidence="2" type="ORF">SDC9_73138</name>
</gene>
<name>A0A644YKI4_9ZZZZ</name>
<accession>A0A644YKI4</accession>